<dbReference type="Gramene" id="OE9A091205T1">
    <property type="protein sequence ID" value="OE9A091205C1"/>
    <property type="gene ID" value="OE9A091205"/>
</dbReference>
<feature type="active site" description="Nucleophile" evidence="7">
    <location>
        <position position="466"/>
    </location>
</feature>
<dbReference type="InterPro" id="IPR047217">
    <property type="entry name" value="S49_SppA_67K_type_N"/>
</dbReference>
<dbReference type="AlphaFoldDB" id="A0A8S0RCT8"/>
<gene>
    <name evidence="9" type="ORF">OLEA9_A091205</name>
</gene>
<feature type="domain" description="Peptidase S49" evidence="8">
    <location>
        <begin position="199"/>
        <end position="348"/>
    </location>
</feature>
<dbReference type="InterPro" id="IPR002142">
    <property type="entry name" value="Peptidase_S49"/>
</dbReference>
<dbReference type="Pfam" id="PF01343">
    <property type="entry name" value="Peptidase_S49"/>
    <property type="match status" value="2"/>
</dbReference>
<dbReference type="InterPro" id="IPR004635">
    <property type="entry name" value="Pept_S49_SppA"/>
</dbReference>
<evidence type="ECO:0000313" key="9">
    <source>
        <dbReference type="EMBL" id="CAA2976367.1"/>
    </source>
</evidence>
<evidence type="ECO:0000256" key="2">
    <source>
        <dbReference type="ARBA" id="ARBA00008683"/>
    </source>
</evidence>
<dbReference type="NCBIfam" id="TIGR00706">
    <property type="entry name" value="SppA_dom"/>
    <property type="match status" value="1"/>
</dbReference>
<comment type="caution">
    <text evidence="9">The sequence shown here is derived from an EMBL/GenBank/DDBJ whole genome shotgun (WGS) entry which is preliminary data.</text>
</comment>
<keyword evidence="3 9" id="KW-0645">Protease</keyword>
<evidence type="ECO:0000256" key="5">
    <source>
        <dbReference type="ARBA" id="ARBA00022825"/>
    </source>
</evidence>
<dbReference type="GO" id="GO:0016020">
    <property type="term" value="C:membrane"/>
    <property type="evidence" value="ECO:0007669"/>
    <property type="project" value="UniProtKB-SubCell"/>
</dbReference>
<dbReference type="PANTHER" id="PTHR33209:SF1">
    <property type="entry name" value="PEPTIDASE S49 DOMAIN-CONTAINING PROTEIN"/>
    <property type="match status" value="1"/>
</dbReference>
<evidence type="ECO:0000256" key="6">
    <source>
        <dbReference type="ARBA" id="ARBA00023136"/>
    </source>
</evidence>
<keyword evidence="5" id="KW-0720">Serine protease</keyword>
<keyword evidence="6" id="KW-0472">Membrane</keyword>
<dbReference type="InterPro" id="IPR004634">
    <property type="entry name" value="Pept_S49_pIV"/>
</dbReference>
<dbReference type="Gene3D" id="3.90.226.10">
    <property type="entry name" value="2-enoyl-CoA Hydratase, Chain A, domain 1"/>
    <property type="match status" value="3"/>
</dbReference>
<comment type="subcellular location">
    <subcellularLocation>
        <location evidence="1">Membrane</location>
    </subcellularLocation>
</comment>
<evidence type="ECO:0000256" key="7">
    <source>
        <dbReference type="PIRSR" id="PIRSR001217-1"/>
    </source>
</evidence>
<evidence type="ECO:0000256" key="4">
    <source>
        <dbReference type="ARBA" id="ARBA00022801"/>
    </source>
</evidence>
<organism evidence="9 10">
    <name type="scientific">Olea europaea subsp. europaea</name>
    <dbReference type="NCBI Taxonomy" id="158383"/>
    <lineage>
        <taxon>Eukaryota</taxon>
        <taxon>Viridiplantae</taxon>
        <taxon>Streptophyta</taxon>
        <taxon>Embryophyta</taxon>
        <taxon>Tracheophyta</taxon>
        <taxon>Spermatophyta</taxon>
        <taxon>Magnoliopsida</taxon>
        <taxon>eudicotyledons</taxon>
        <taxon>Gunneridae</taxon>
        <taxon>Pentapetalae</taxon>
        <taxon>asterids</taxon>
        <taxon>lamiids</taxon>
        <taxon>Lamiales</taxon>
        <taxon>Oleaceae</taxon>
        <taxon>Oleeae</taxon>
        <taxon>Olea</taxon>
    </lineage>
</organism>
<dbReference type="GO" id="GO:0006465">
    <property type="term" value="P:signal peptide processing"/>
    <property type="evidence" value="ECO:0007669"/>
    <property type="project" value="InterPro"/>
</dbReference>
<dbReference type="PANTHER" id="PTHR33209">
    <property type="entry name" value="PROTEASE 4"/>
    <property type="match status" value="1"/>
</dbReference>
<dbReference type="Proteomes" id="UP000594638">
    <property type="component" value="Unassembled WGS sequence"/>
</dbReference>
<dbReference type="CDD" id="cd07023">
    <property type="entry name" value="S49_Sppa_N_C"/>
    <property type="match status" value="1"/>
</dbReference>
<dbReference type="OrthoDB" id="45421at2759"/>
<accession>A0A8S0RCT8</accession>
<proteinExistence type="inferred from homology"/>
<evidence type="ECO:0000313" key="10">
    <source>
        <dbReference type="Proteomes" id="UP000594638"/>
    </source>
</evidence>
<keyword evidence="10" id="KW-1185">Reference proteome</keyword>
<reference evidence="9 10" key="1">
    <citation type="submission" date="2019-12" db="EMBL/GenBank/DDBJ databases">
        <authorList>
            <person name="Alioto T."/>
            <person name="Alioto T."/>
            <person name="Gomez Garrido J."/>
        </authorList>
    </citation>
    <scope>NUCLEOTIDE SEQUENCE [LARGE SCALE GENOMIC DNA]</scope>
</reference>
<evidence type="ECO:0000256" key="3">
    <source>
        <dbReference type="ARBA" id="ARBA00022670"/>
    </source>
</evidence>
<dbReference type="InterPro" id="IPR047272">
    <property type="entry name" value="S49_SppA_C"/>
</dbReference>
<dbReference type="InterPro" id="IPR029045">
    <property type="entry name" value="ClpP/crotonase-like_dom_sf"/>
</dbReference>
<evidence type="ECO:0000256" key="1">
    <source>
        <dbReference type="ARBA" id="ARBA00004370"/>
    </source>
</evidence>
<feature type="active site" description="Proton donor/acceptor" evidence="7">
    <location>
        <position position="267"/>
    </location>
</feature>
<comment type="similarity">
    <text evidence="2">Belongs to the peptidase S49 family.</text>
</comment>
<evidence type="ECO:0000259" key="8">
    <source>
        <dbReference type="Pfam" id="PF01343"/>
    </source>
</evidence>
<feature type="domain" description="Peptidase S49" evidence="8">
    <location>
        <begin position="450"/>
        <end position="601"/>
    </location>
</feature>
<dbReference type="PIRSF" id="PIRSF001217">
    <property type="entry name" value="Protease_4_SppA"/>
    <property type="match status" value="1"/>
</dbReference>
<protein>
    <submittedName>
        <fullName evidence="9">Serine protease SPPA, chloroplastic</fullName>
    </submittedName>
</protein>
<dbReference type="EMBL" id="CACTIH010002412">
    <property type="protein sequence ID" value="CAA2976367.1"/>
    <property type="molecule type" value="Genomic_DNA"/>
</dbReference>
<keyword evidence="4" id="KW-0378">Hydrolase</keyword>
<dbReference type="CDD" id="cd07018">
    <property type="entry name" value="S49_SppA_67K_type"/>
    <property type="match status" value="1"/>
</dbReference>
<sequence length="682" mass="76101">MSVLLSTPRSSMIHIYTCSSIISRPFSIQDRISRFSPTPEPQFLLKNVLKFRRFSTRAFDVDNNEVVADKDGKIEVGTQLGDSNDDGSIGVYNDEKYPSGEFVFRKYDLWESFTVKLKMLFAFPWERVKKGSVLTMRIRGEISDQLKSRFSSRLSLPQICENFIKAAYDPRIVGIYLHIEPLSCGWGKVEEIRRHILNFKKSGKFIVGYVPACGEKEYYIGSACEELYAPPSAYFQLYGLTVSASFLGGVLEKVGVEPQIQRIGKYKSAGDQLARKTISDENREMLTALLDNIYENWLDKISLAKGKKKEDIEKFVNEGVYEVGRLKENCWITDIKYDDEIISLLKERLGLPSIKTLPTVDYRKYSRVRNWTLGLTGYKDKIAIIRASGSISRTPSPLNVSGSGIIAEKFIEKIRSVRDSKVYKAVVIRIDSPGGDALASDLMWREIKLLAASKPVIASMADVAASGGYYMAMAAQAIVAENLTLTGSIGVVTGKFNLETLYEKIGFNKEIISRGRYAELTAAEQRPFRADEEELFAKSAQNAYKQFRDKAAFSRSMTVDSMEEVAQGRVWTGSDAASRGLVDAIGGLSRAVAIAKQKANIPLDEQVTLVELSRPSSSLPEVLSGLGNSIVEADTAIKELLQDMASWSEIQARMDGIMFEKLEGASYANVVLKLIKDILRSF</sequence>
<name>A0A8S0RCT8_OLEEU</name>
<dbReference type="GO" id="GO:0008236">
    <property type="term" value="F:serine-type peptidase activity"/>
    <property type="evidence" value="ECO:0007669"/>
    <property type="project" value="UniProtKB-KW"/>
</dbReference>
<dbReference type="SUPFAM" id="SSF52096">
    <property type="entry name" value="ClpP/crotonase"/>
    <property type="match status" value="2"/>
</dbReference>